<feature type="region of interest" description="Disordered" evidence="1">
    <location>
        <begin position="30"/>
        <end position="74"/>
    </location>
</feature>
<protein>
    <submittedName>
        <fullName evidence="2">Uncharacterized protein</fullName>
    </submittedName>
</protein>
<proteinExistence type="predicted"/>
<organism evidence="2 3">
    <name type="scientific">Alosa alosa</name>
    <name type="common">allis shad</name>
    <dbReference type="NCBI Taxonomy" id="278164"/>
    <lineage>
        <taxon>Eukaryota</taxon>
        <taxon>Metazoa</taxon>
        <taxon>Chordata</taxon>
        <taxon>Craniata</taxon>
        <taxon>Vertebrata</taxon>
        <taxon>Euteleostomi</taxon>
        <taxon>Actinopterygii</taxon>
        <taxon>Neopterygii</taxon>
        <taxon>Teleostei</taxon>
        <taxon>Clupei</taxon>
        <taxon>Clupeiformes</taxon>
        <taxon>Clupeoidei</taxon>
        <taxon>Clupeidae</taxon>
        <taxon>Alosa</taxon>
    </lineage>
</organism>
<dbReference type="GO" id="GO:0005813">
    <property type="term" value="C:centrosome"/>
    <property type="evidence" value="ECO:0007669"/>
    <property type="project" value="TreeGrafter"/>
</dbReference>
<accession>A0AAV6GPJ5</accession>
<feature type="compositionally biased region" description="Polar residues" evidence="1">
    <location>
        <begin position="43"/>
        <end position="55"/>
    </location>
</feature>
<keyword evidence="3" id="KW-1185">Reference proteome</keyword>
<comment type="caution">
    <text evidence="2">The sequence shown here is derived from an EMBL/GenBank/DDBJ whole genome shotgun (WGS) entry which is preliminary data.</text>
</comment>
<dbReference type="AlphaFoldDB" id="A0AAV6GPJ5"/>
<sequence length="104" mass="11196">MSAHSVRTSVTMWARNDFEDGYDAFKTGSNTSSPGWVPGCESAWQTGSVTTGSSNRGRRHSTASDSGDTGIGTSCSDSVEGKELFYHKHFNRSLESGHKAPCPY</sequence>
<dbReference type="Proteomes" id="UP000823561">
    <property type="component" value="Chromosome 8"/>
</dbReference>
<feature type="compositionally biased region" description="Polar residues" evidence="1">
    <location>
        <begin position="63"/>
        <end position="74"/>
    </location>
</feature>
<dbReference type="EMBL" id="JADWDJ010000008">
    <property type="protein sequence ID" value="KAG5277033.1"/>
    <property type="molecule type" value="Genomic_DNA"/>
</dbReference>
<evidence type="ECO:0000256" key="1">
    <source>
        <dbReference type="SAM" id="MobiDB-lite"/>
    </source>
</evidence>
<gene>
    <name evidence="2" type="ORF">AALO_G00112750</name>
</gene>
<evidence type="ECO:0000313" key="3">
    <source>
        <dbReference type="Proteomes" id="UP000823561"/>
    </source>
</evidence>
<dbReference type="PANTHER" id="PTHR31075:SF2">
    <property type="entry name" value="CENTROSOMAL PROTEIN OF 85 KDA-LIKE"/>
    <property type="match status" value="1"/>
</dbReference>
<dbReference type="InterPro" id="IPR040210">
    <property type="entry name" value="Cep85/Cep85L"/>
</dbReference>
<name>A0AAV6GPJ5_9TELE</name>
<dbReference type="PANTHER" id="PTHR31075">
    <property type="entry name" value="CENTROSOMAL PROTEIN OF 85 KDA"/>
    <property type="match status" value="1"/>
</dbReference>
<evidence type="ECO:0000313" key="2">
    <source>
        <dbReference type="EMBL" id="KAG5277033.1"/>
    </source>
</evidence>
<reference evidence="2" key="1">
    <citation type="submission" date="2020-10" db="EMBL/GenBank/DDBJ databases">
        <title>Chromosome-scale genome assembly of the Allis shad, Alosa alosa.</title>
        <authorList>
            <person name="Margot Z."/>
            <person name="Christophe K."/>
            <person name="Cabau C."/>
            <person name="Louis A."/>
            <person name="Berthelot C."/>
            <person name="Parey E."/>
            <person name="Roest Crollius H."/>
            <person name="Montfort J."/>
            <person name="Robinson-Rechavi M."/>
            <person name="Bucao C."/>
            <person name="Bouchez O."/>
            <person name="Gislard M."/>
            <person name="Lluch J."/>
            <person name="Milhes M."/>
            <person name="Lampietro C."/>
            <person name="Lopez Roques C."/>
            <person name="Donnadieu C."/>
            <person name="Braasch I."/>
            <person name="Desvignes T."/>
            <person name="Postlethwait J."/>
            <person name="Bobe J."/>
            <person name="Guiguen Y."/>
        </authorList>
    </citation>
    <scope>NUCLEOTIDE SEQUENCE</scope>
    <source>
        <strain evidence="2">M-15738</strain>
        <tissue evidence="2">Blood</tissue>
    </source>
</reference>